<feature type="region of interest" description="Disordered" evidence="1">
    <location>
        <begin position="33"/>
        <end position="88"/>
    </location>
</feature>
<name>A0A8H7Z183_AJECA</name>
<evidence type="ECO:0000256" key="1">
    <source>
        <dbReference type="SAM" id="MobiDB-lite"/>
    </source>
</evidence>
<organism evidence="2 3">
    <name type="scientific">Ajellomyces capsulatus</name>
    <name type="common">Darling's disease fungus</name>
    <name type="synonym">Histoplasma capsulatum</name>
    <dbReference type="NCBI Taxonomy" id="5037"/>
    <lineage>
        <taxon>Eukaryota</taxon>
        <taxon>Fungi</taxon>
        <taxon>Dikarya</taxon>
        <taxon>Ascomycota</taxon>
        <taxon>Pezizomycotina</taxon>
        <taxon>Eurotiomycetes</taxon>
        <taxon>Eurotiomycetidae</taxon>
        <taxon>Onygenales</taxon>
        <taxon>Ajellomycetaceae</taxon>
        <taxon>Histoplasma</taxon>
    </lineage>
</organism>
<evidence type="ECO:0000313" key="2">
    <source>
        <dbReference type="EMBL" id="KAG5299234.1"/>
    </source>
</evidence>
<comment type="caution">
    <text evidence="2">The sequence shown here is derived from an EMBL/GenBank/DDBJ whole genome shotgun (WGS) entry which is preliminary data.</text>
</comment>
<reference evidence="2 3" key="1">
    <citation type="submission" date="2021-01" db="EMBL/GenBank/DDBJ databases">
        <title>Chromosome-level genome assembly of a human fungal pathogen reveals clustering of transcriptionally co-regulated genes.</title>
        <authorList>
            <person name="Voorhies M."/>
            <person name="Cohen S."/>
            <person name="Shea T.P."/>
            <person name="Petrus S."/>
            <person name="Munoz J.F."/>
            <person name="Poplawski S."/>
            <person name="Goldman W.E."/>
            <person name="Michael T."/>
            <person name="Cuomo C.A."/>
            <person name="Sil A."/>
            <person name="Beyhan S."/>
        </authorList>
    </citation>
    <scope>NUCLEOTIDE SEQUENCE [LARGE SCALE GENOMIC DNA]</scope>
    <source>
        <strain evidence="2 3">G184AR</strain>
    </source>
</reference>
<dbReference type="EMBL" id="JAEVHI010000002">
    <property type="protein sequence ID" value="KAG5299234.1"/>
    <property type="molecule type" value="Genomic_DNA"/>
</dbReference>
<protein>
    <submittedName>
        <fullName evidence="2">Mold-specific M46 protein</fullName>
    </submittedName>
</protein>
<evidence type="ECO:0000313" key="3">
    <source>
        <dbReference type="Proteomes" id="UP000670092"/>
    </source>
</evidence>
<accession>A0A8H7Z183</accession>
<proteinExistence type="predicted"/>
<gene>
    <name evidence="2" type="primary">M46</name>
    <name evidence="2" type="ORF">I7I52_09479</name>
</gene>
<dbReference type="AlphaFoldDB" id="A0A8H7Z183"/>
<dbReference type="Proteomes" id="UP000670092">
    <property type="component" value="Unassembled WGS sequence"/>
</dbReference>
<sequence length="88" mass="10051">MRLCCNHNTALNLSPPGRDNLVFCTIRPSLLFPDLPPNTTPGRQRGRNRTDRSKDTNNAYINHFLPRRRAEKGPPKQSTSLSHFPLKK</sequence>
<dbReference type="VEuPathDB" id="FungiDB:I7I52_09479"/>